<protein>
    <recommendedName>
        <fullName evidence="6">DUF202 domain-containing protein</fullName>
    </recommendedName>
</protein>
<gene>
    <name evidence="7" type="ORF">PSNMU_V1.4_AUG-EV-PASAV3_0117880</name>
</gene>
<dbReference type="PANTHER" id="PTHR46140:SF1">
    <property type="entry name" value="VACUOLAR TRANSPORTER CHAPERONE COMPLEX SUBUNIT 4-RELATED"/>
    <property type="match status" value="1"/>
</dbReference>
<evidence type="ECO:0000256" key="1">
    <source>
        <dbReference type="ARBA" id="ARBA00004127"/>
    </source>
</evidence>
<feature type="domain" description="DUF202" evidence="6">
    <location>
        <begin position="111"/>
        <end position="177"/>
    </location>
</feature>
<organism evidence="7 8">
    <name type="scientific">Pseudo-nitzschia multistriata</name>
    <dbReference type="NCBI Taxonomy" id="183589"/>
    <lineage>
        <taxon>Eukaryota</taxon>
        <taxon>Sar</taxon>
        <taxon>Stramenopiles</taxon>
        <taxon>Ochrophyta</taxon>
        <taxon>Bacillariophyta</taxon>
        <taxon>Bacillariophyceae</taxon>
        <taxon>Bacillariophycidae</taxon>
        <taxon>Bacillariales</taxon>
        <taxon>Bacillariaceae</taxon>
        <taxon>Pseudo-nitzschia</taxon>
    </lineage>
</organism>
<proteinExistence type="predicted"/>
<dbReference type="Proteomes" id="UP000291116">
    <property type="component" value="Unassembled WGS sequence"/>
</dbReference>
<evidence type="ECO:0000256" key="5">
    <source>
        <dbReference type="SAM" id="Phobius"/>
    </source>
</evidence>
<feature type="transmembrane region" description="Helical" evidence="5">
    <location>
        <begin position="120"/>
        <end position="141"/>
    </location>
</feature>
<feature type="transmembrane region" description="Helical" evidence="5">
    <location>
        <begin position="153"/>
        <end position="174"/>
    </location>
</feature>
<keyword evidence="2 5" id="KW-0812">Transmembrane</keyword>
<name>A0A448ZRJ1_9STRA</name>
<accession>A0A448ZRJ1</accession>
<evidence type="ECO:0000313" key="7">
    <source>
        <dbReference type="EMBL" id="VEU44662.1"/>
    </source>
</evidence>
<keyword evidence="4 5" id="KW-0472">Membrane</keyword>
<dbReference type="EMBL" id="CAACVS010000654">
    <property type="protein sequence ID" value="VEU44662.1"/>
    <property type="molecule type" value="Genomic_DNA"/>
</dbReference>
<dbReference type="PANTHER" id="PTHR46140">
    <property type="entry name" value="VACUOLAR TRANSPORTER CHAPERONE 1-RELATED"/>
    <property type="match status" value="1"/>
</dbReference>
<keyword evidence="8" id="KW-1185">Reference proteome</keyword>
<dbReference type="InterPro" id="IPR003807">
    <property type="entry name" value="DUF202"/>
</dbReference>
<reference evidence="7 8" key="1">
    <citation type="submission" date="2019-01" db="EMBL/GenBank/DDBJ databases">
        <authorList>
            <person name="Ferrante I. M."/>
        </authorList>
    </citation>
    <scope>NUCLEOTIDE SEQUENCE [LARGE SCALE GENOMIC DNA]</scope>
    <source>
        <strain evidence="7 8">B856</strain>
    </source>
</reference>
<dbReference type="Pfam" id="PF02656">
    <property type="entry name" value="DUF202"/>
    <property type="match status" value="1"/>
</dbReference>
<dbReference type="InterPro" id="IPR051572">
    <property type="entry name" value="VTC_Complex_Subunit"/>
</dbReference>
<evidence type="ECO:0000256" key="3">
    <source>
        <dbReference type="ARBA" id="ARBA00022989"/>
    </source>
</evidence>
<keyword evidence="3 5" id="KW-1133">Transmembrane helix</keyword>
<feature type="transmembrane region" description="Helical" evidence="5">
    <location>
        <begin position="195"/>
        <end position="216"/>
    </location>
</feature>
<evidence type="ECO:0000256" key="2">
    <source>
        <dbReference type="ARBA" id="ARBA00022692"/>
    </source>
</evidence>
<dbReference type="OrthoDB" id="41628at2759"/>
<dbReference type="GO" id="GO:0012505">
    <property type="term" value="C:endomembrane system"/>
    <property type="evidence" value="ECO:0007669"/>
    <property type="project" value="UniProtKB-SubCell"/>
</dbReference>
<evidence type="ECO:0000256" key="4">
    <source>
        <dbReference type="ARBA" id="ARBA00023136"/>
    </source>
</evidence>
<comment type="subcellular location">
    <subcellularLocation>
        <location evidence="1">Endomembrane system</location>
        <topology evidence="1">Multi-pass membrane protein</topology>
    </subcellularLocation>
</comment>
<sequence>MDEKKKTHRKQQSSGNFYFVTKLPGLSESVRDAGDDVAVIETKRSGASEAEYEPKPVNRNLVKGVSLMKESERIVSSAPRMNPLSRTLFAVFGGSKPQSFDKEGAKKVDPKVYFSNERTFLKWMNVSVWVAGISIGLSSIVGSSVKYNAWQSWLSLLFLALAIVVSCYSMFQYAKRSLMIVKRSPGPFDDRSGPIVIGSLFILSFTAQYCIFIASLSTEK</sequence>
<evidence type="ECO:0000259" key="6">
    <source>
        <dbReference type="Pfam" id="PF02656"/>
    </source>
</evidence>
<evidence type="ECO:0000313" key="8">
    <source>
        <dbReference type="Proteomes" id="UP000291116"/>
    </source>
</evidence>
<dbReference type="AlphaFoldDB" id="A0A448ZRJ1"/>